<evidence type="ECO:0000313" key="4">
    <source>
        <dbReference type="Proteomes" id="UP000075884"/>
    </source>
</evidence>
<proteinExistence type="predicted"/>
<dbReference type="SMART" id="SM00186">
    <property type="entry name" value="FBG"/>
    <property type="match status" value="2"/>
</dbReference>
<reference evidence="4" key="1">
    <citation type="submission" date="2013-03" db="EMBL/GenBank/DDBJ databases">
        <title>The Genome Sequence of Anopheles dirus WRAIR2.</title>
        <authorList>
            <consortium name="The Broad Institute Genomics Platform"/>
            <person name="Neafsey D.E."/>
            <person name="Walton C."/>
            <person name="Walker B."/>
            <person name="Young S.K."/>
            <person name="Zeng Q."/>
            <person name="Gargeya S."/>
            <person name="Fitzgerald M."/>
            <person name="Haas B."/>
            <person name="Abouelleil A."/>
            <person name="Allen A.W."/>
            <person name="Alvarado L."/>
            <person name="Arachchi H.M."/>
            <person name="Berlin A.M."/>
            <person name="Chapman S.B."/>
            <person name="Gainer-Dewar J."/>
            <person name="Goldberg J."/>
            <person name="Griggs A."/>
            <person name="Gujja S."/>
            <person name="Hansen M."/>
            <person name="Howarth C."/>
            <person name="Imamovic A."/>
            <person name="Ireland A."/>
            <person name="Larimer J."/>
            <person name="McCowan C."/>
            <person name="Murphy C."/>
            <person name="Pearson M."/>
            <person name="Poon T.W."/>
            <person name="Priest M."/>
            <person name="Roberts A."/>
            <person name="Saif S."/>
            <person name="Shea T."/>
            <person name="Sisk P."/>
            <person name="Sykes S."/>
            <person name="Wortman J."/>
            <person name="Nusbaum C."/>
            <person name="Birren B."/>
        </authorList>
    </citation>
    <scope>NUCLEOTIDE SEQUENCE [LARGE SCALE GENOMIC DNA]</scope>
    <source>
        <strain evidence="4">WRAIR2</strain>
    </source>
</reference>
<dbReference type="Pfam" id="PF00147">
    <property type="entry name" value="Fibrinogen_C"/>
    <property type="match status" value="2"/>
</dbReference>
<dbReference type="PANTHER" id="PTHR19143">
    <property type="entry name" value="FIBRINOGEN/TENASCIN/ANGIOPOEITIN"/>
    <property type="match status" value="1"/>
</dbReference>
<dbReference type="AlphaFoldDB" id="A0A182N961"/>
<dbReference type="PANTHER" id="PTHR19143:SF327">
    <property type="entry name" value="FI21813P1-RELATED"/>
    <property type="match status" value="1"/>
</dbReference>
<dbReference type="InterPro" id="IPR014716">
    <property type="entry name" value="Fibrinogen_a/b/g_C_1"/>
</dbReference>
<evidence type="ECO:0000256" key="1">
    <source>
        <dbReference type="SAM" id="SignalP"/>
    </source>
</evidence>
<evidence type="ECO:0000313" key="3">
    <source>
        <dbReference type="EnsemblMetazoa" id="ADIR004185-PA"/>
    </source>
</evidence>
<dbReference type="InterPro" id="IPR002181">
    <property type="entry name" value="Fibrinogen_a/b/g_C_dom"/>
</dbReference>
<organism evidence="3 4">
    <name type="scientific">Anopheles dirus</name>
    <dbReference type="NCBI Taxonomy" id="7168"/>
    <lineage>
        <taxon>Eukaryota</taxon>
        <taxon>Metazoa</taxon>
        <taxon>Ecdysozoa</taxon>
        <taxon>Arthropoda</taxon>
        <taxon>Hexapoda</taxon>
        <taxon>Insecta</taxon>
        <taxon>Pterygota</taxon>
        <taxon>Neoptera</taxon>
        <taxon>Endopterygota</taxon>
        <taxon>Diptera</taxon>
        <taxon>Nematocera</taxon>
        <taxon>Culicoidea</taxon>
        <taxon>Culicidae</taxon>
        <taxon>Anophelinae</taxon>
        <taxon>Anopheles</taxon>
    </lineage>
</organism>
<feature type="domain" description="Fibrinogen C-terminal" evidence="2">
    <location>
        <begin position="326"/>
        <end position="553"/>
    </location>
</feature>
<accession>A0A182N961</accession>
<dbReference type="Gene3D" id="3.90.215.10">
    <property type="entry name" value="Gamma Fibrinogen, chain A, domain 1"/>
    <property type="match status" value="2"/>
</dbReference>
<feature type="domain" description="Fibrinogen C-terminal" evidence="2">
    <location>
        <begin position="55"/>
        <end position="288"/>
    </location>
</feature>
<feature type="chain" id="PRO_5008129574" description="Fibrinogen C-terminal domain-containing protein" evidence="1">
    <location>
        <begin position="22"/>
        <end position="553"/>
    </location>
</feature>
<dbReference type="CDD" id="cd00087">
    <property type="entry name" value="FReD"/>
    <property type="match status" value="2"/>
</dbReference>
<name>A0A182N961_9DIPT</name>
<keyword evidence="4" id="KW-1185">Reference proteome</keyword>
<dbReference type="Proteomes" id="UP000075884">
    <property type="component" value="Unassembled WGS sequence"/>
</dbReference>
<dbReference type="STRING" id="7168.A0A182N961"/>
<dbReference type="EnsemblMetazoa" id="ADIR004185-RA">
    <property type="protein sequence ID" value="ADIR004185-PA"/>
    <property type="gene ID" value="ADIR004185"/>
</dbReference>
<reference evidence="3" key="2">
    <citation type="submission" date="2020-05" db="UniProtKB">
        <authorList>
            <consortium name="EnsemblMetazoa"/>
        </authorList>
    </citation>
    <scope>IDENTIFICATION</scope>
    <source>
        <strain evidence="3">WRAIR2</strain>
    </source>
</reference>
<dbReference type="PROSITE" id="PS51406">
    <property type="entry name" value="FIBRINOGEN_C_2"/>
    <property type="match status" value="2"/>
</dbReference>
<protein>
    <recommendedName>
        <fullName evidence="2">Fibrinogen C-terminal domain-containing protein</fullName>
    </recommendedName>
</protein>
<keyword evidence="1" id="KW-0732">Signal</keyword>
<dbReference type="InterPro" id="IPR036056">
    <property type="entry name" value="Fibrinogen-like_C"/>
</dbReference>
<dbReference type="VEuPathDB" id="VectorBase:ADIR004185"/>
<evidence type="ECO:0000259" key="2">
    <source>
        <dbReference type="PROSITE" id="PS51406"/>
    </source>
</evidence>
<dbReference type="GO" id="GO:0005615">
    <property type="term" value="C:extracellular space"/>
    <property type="evidence" value="ECO:0007669"/>
    <property type="project" value="TreeGrafter"/>
</dbReference>
<sequence>MKHTASNLVLATMLKFTVIFGVLITGQPKLLAAGVPCSGFGFELLTTHMEAFEERISSQMKENFKEYQATLTGVNQMINDRDNTNSGVYVANATNFKNLNYTFNVFRDFSHNHGFGGNWTVFQRRFDGSVDFNRSWAEYRDGFGDVRGEHWLGLEKVKFLLDSGRHELLVVLEDFEGVIAYAKYDNFTLGSEAESYKITSQGKYRGNAGDALKIHDKRNFATYDNIDVKNCAKSYSSGGWFNSCFSMNLNGQYKRGEPKGYAKGVIWSTFRGINYSLKSTKMMIRPFTVICVLLMTTQPKLTAASSGFGFDLVITHMRAFEERISSQMKENFKECQATLARVNQMIDDRDNTNSGVFVANATNFKNLNYTFNVFRDFSHNHGFGGNWTVFQRRFDGSVDFNRSWAEYRDGFGDVRGEHWLGLEKVKFLLDSGRHELLVVLEDFEGVIAYAKYDNFMLGSEAENYKIQSLGNYRGNAGDALKIHDKRNFVTYDKNDDDNCAKTFSSGGWYFLCYSMNLNGPYKKGESNAKGIIWSTFRGIEYSLKSSKMMIRPV</sequence>
<feature type="signal peptide" evidence="1">
    <location>
        <begin position="1"/>
        <end position="21"/>
    </location>
</feature>
<dbReference type="SUPFAM" id="SSF56496">
    <property type="entry name" value="Fibrinogen C-terminal domain-like"/>
    <property type="match status" value="2"/>
</dbReference>
<dbReference type="InterPro" id="IPR050373">
    <property type="entry name" value="Fibrinogen_C-term_domain"/>
</dbReference>